<sequence length="525" mass="56122">MKYPVLLGCMLAATACQAQEAAIADCAGRVAVKTSDYYSHALADVTTTPRHVLTPSFFGFNLEWMEFQSALWDSSIKSPTGEKVGGVRPAAVAYLKANFPGAVYRYPGGSNSNYFDWSVAVGPLATRVAKKQVTWANPGVVAFGPDEYLKFVRDVGGQAWYVANLYGNTAGELTAAQLADSAGKLAAFMKKERDAGLPGVSRWELGNELERTPIFWQPEKVSAKAATVEAAILAADPSAKFVSFLQEYAALPSVTTATYNGKIAAALKTVVKDYAMHLYYDGEPNGQPINQKMFAVCRAITHAKSVGVTTPSIYVTEHGRIPPGAFATPDWSYLYSGTADMTAALGVADFLIAAALTPEIKGTMVHALHASNGPWPTLHQPPGADSYPAATMVAMTALRAAMLPNVLESTTSSKNVSAYGGGYDFRAVTMSDDARKKYAIWAVNRSAQRIVVKFKLPALKSLKLNVAFNHVNQTGSASSNYSYKSAVAATKETALMQFDANGEASVTLYPQSVSTFTIDPAMIAK</sequence>
<evidence type="ECO:0000313" key="3">
    <source>
        <dbReference type="EMBL" id="MYN17676.1"/>
    </source>
</evidence>
<dbReference type="AlphaFoldDB" id="A0A845HMA9"/>
<feature type="signal peptide" evidence="1">
    <location>
        <begin position="1"/>
        <end position="18"/>
    </location>
</feature>
<dbReference type="PROSITE" id="PS51257">
    <property type="entry name" value="PROKAR_LIPOPROTEIN"/>
    <property type="match status" value="1"/>
</dbReference>
<keyword evidence="1" id="KW-0732">Signal</keyword>
<dbReference type="GO" id="GO:0000272">
    <property type="term" value="P:polysaccharide catabolic process"/>
    <property type="evidence" value="ECO:0007669"/>
    <property type="project" value="TreeGrafter"/>
</dbReference>
<dbReference type="SUPFAM" id="SSF51445">
    <property type="entry name" value="(Trans)glycosidases"/>
    <property type="match status" value="1"/>
</dbReference>
<dbReference type="Proteomes" id="UP000484875">
    <property type="component" value="Unassembled WGS sequence"/>
</dbReference>
<feature type="domain" description="Alpha-L-arabinofuranosidase 1 catalytic" evidence="2">
    <location>
        <begin position="102"/>
        <end position="165"/>
    </location>
</feature>
<dbReference type="EMBL" id="WWCV01000020">
    <property type="protein sequence ID" value="MYN17676.1"/>
    <property type="molecule type" value="Genomic_DNA"/>
</dbReference>
<proteinExistence type="predicted"/>
<dbReference type="Pfam" id="PF22848">
    <property type="entry name" value="ASD1_dom"/>
    <property type="match status" value="1"/>
</dbReference>
<gene>
    <name evidence="3" type="ORF">GTP81_13010</name>
</gene>
<protein>
    <recommendedName>
        <fullName evidence="2">Alpha-L-arabinofuranosidase 1 catalytic domain-containing protein</fullName>
    </recommendedName>
</protein>
<keyword evidence="4" id="KW-1185">Reference proteome</keyword>
<dbReference type="PANTHER" id="PTHR43576">
    <property type="entry name" value="ALPHA-L-ARABINOFURANOSIDASE C-RELATED"/>
    <property type="match status" value="1"/>
</dbReference>
<name>A0A845HMA9_9BURK</name>
<comment type="caution">
    <text evidence="3">The sequence shown here is derived from an EMBL/GenBank/DDBJ whole genome shotgun (WGS) entry which is preliminary data.</text>
</comment>
<dbReference type="PANTHER" id="PTHR43576:SF3">
    <property type="entry name" value="ALPHA-L-ARABINOFURANOSIDASE C"/>
    <property type="match status" value="1"/>
</dbReference>
<feature type="chain" id="PRO_5032361102" description="Alpha-L-arabinofuranosidase 1 catalytic domain-containing protein" evidence="1">
    <location>
        <begin position="19"/>
        <end position="525"/>
    </location>
</feature>
<accession>A0A845HMA9</accession>
<evidence type="ECO:0000313" key="4">
    <source>
        <dbReference type="Proteomes" id="UP000484875"/>
    </source>
</evidence>
<dbReference type="RefSeq" id="WP_161090286.1">
    <property type="nucleotide sequence ID" value="NZ_WWCV01000020.1"/>
</dbReference>
<reference evidence="3 4" key="1">
    <citation type="submission" date="2019-12" db="EMBL/GenBank/DDBJ databases">
        <title>Novel species isolated from a subtropical stream in China.</title>
        <authorList>
            <person name="Lu H."/>
        </authorList>
    </citation>
    <scope>NUCLEOTIDE SEQUENCE [LARGE SCALE GENOMIC DNA]</scope>
    <source>
        <strain evidence="3 4">FT107W</strain>
    </source>
</reference>
<evidence type="ECO:0000256" key="1">
    <source>
        <dbReference type="SAM" id="SignalP"/>
    </source>
</evidence>
<dbReference type="InterPro" id="IPR055235">
    <property type="entry name" value="ASD1_cat"/>
</dbReference>
<organism evidence="3 4">
    <name type="scientific">Duganella vulcania</name>
    <dbReference type="NCBI Taxonomy" id="2692166"/>
    <lineage>
        <taxon>Bacteria</taxon>
        <taxon>Pseudomonadati</taxon>
        <taxon>Pseudomonadota</taxon>
        <taxon>Betaproteobacteria</taxon>
        <taxon>Burkholderiales</taxon>
        <taxon>Oxalobacteraceae</taxon>
        <taxon>Telluria group</taxon>
        <taxon>Duganella</taxon>
    </lineage>
</organism>
<dbReference type="Gene3D" id="3.20.20.80">
    <property type="entry name" value="Glycosidases"/>
    <property type="match status" value="1"/>
</dbReference>
<evidence type="ECO:0000259" key="2">
    <source>
        <dbReference type="Pfam" id="PF22848"/>
    </source>
</evidence>
<dbReference type="InterPro" id="IPR017853">
    <property type="entry name" value="GH"/>
</dbReference>